<proteinExistence type="predicted"/>
<evidence type="ECO:0000313" key="1">
    <source>
        <dbReference type="EMBL" id="KAJ6303402.1"/>
    </source>
</evidence>
<reference evidence="1" key="1">
    <citation type="submission" date="2022-10" db="EMBL/GenBank/DDBJ databases">
        <authorList>
            <person name="Hyden B.L."/>
            <person name="Feng K."/>
            <person name="Yates T."/>
            <person name="Jawdy S."/>
            <person name="Smart L.B."/>
            <person name="Muchero W."/>
        </authorList>
    </citation>
    <scope>NUCLEOTIDE SEQUENCE</scope>
    <source>
        <tissue evidence="1">Shoot tip</tissue>
    </source>
</reference>
<evidence type="ECO:0000313" key="2">
    <source>
        <dbReference type="Proteomes" id="UP001141253"/>
    </source>
</evidence>
<comment type="caution">
    <text evidence="1">The sequence shown here is derived from an EMBL/GenBank/DDBJ whole genome shotgun (WGS) entry which is preliminary data.</text>
</comment>
<dbReference type="Proteomes" id="UP001141253">
    <property type="component" value="Chromosome 16"/>
</dbReference>
<keyword evidence="2" id="KW-1185">Reference proteome</keyword>
<protein>
    <submittedName>
        <fullName evidence="1">Uncharacterized protein</fullName>
    </submittedName>
</protein>
<organism evidence="1 2">
    <name type="scientific">Salix suchowensis</name>
    <dbReference type="NCBI Taxonomy" id="1278906"/>
    <lineage>
        <taxon>Eukaryota</taxon>
        <taxon>Viridiplantae</taxon>
        <taxon>Streptophyta</taxon>
        <taxon>Embryophyta</taxon>
        <taxon>Tracheophyta</taxon>
        <taxon>Spermatophyta</taxon>
        <taxon>Magnoliopsida</taxon>
        <taxon>eudicotyledons</taxon>
        <taxon>Gunneridae</taxon>
        <taxon>Pentapetalae</taxon>
        <taxon>rosids</taxon>
        <taxon>fabids</taxon>
        <taxon>Malpighiales</taxon>
        <taxon>Salicaceae</taxon>
        <taxon>Saliceae</taxon>
        <taxon>Salix</taxon>
    </lineage>
</organism>
<dbReference type="EMBL" id="JAPFFI010000027">
    <property type="protein sequence ID" value="KAJ6303402.1"/>
    <property type="molecule type" value="Genomic_DNA"/>
</dbReference>
<sequence>MSASVIGLWHVERKCFQLCLFYGKTMFLHEIKQPFSH</sequence>
<name>A0ABQ8ZNC3_9ROSI</name>
<reference evidence="1" key="2">
    <citation type="journal article" date="2023" name="Int. J. Mol. Sci.">
        <title>De Novo Assembly and Annotation of 11 Diverse Shrub Willow (Salix) Genomes Reveals Novel Gene Organization in Sex-Linked Regions.</title>
        <authorList>
            <person name="Hyden B."/>
            <person name="Feng K."/>
            <person name="Yates T.B."/>
            <person name="Jawdy S."/>
            <person name="Cereghino C."/>
            <person name="Smart L.B."/>
            <person name="Muchero W."/>
        </authorList>
    </citation>
    <scope>NUCLEOTIDE SEQUENCE</scope>
    <source>
        <tissue evidence="1">Shoot tip</tissue>
    </source>
</reference>
<accession>A0ABQ8ZNC3</accession>
<gene>
    <name evidence="1" type="ORF">OIU77_017305</name>
</gene>